<keyword evidence="3" id="KW-0496">Mitochondrion</keyword>
<evidence type="ECO:0008006" key="6">
    <source>
        <dbReference type="Google" id="ProtNLM"/>
    </source>
</evidence>
<sequence>MSTTPTSTKTNSEAKILVLGGTGLVGSNFLKEAQESSFIIKIITISRRELPPQFGSLSKLSSIVEPDTEKWNDVISQMESFDIVFSGIGTTKGDAKGFENQKLIDHDLNLRLAKASKAKGVKIFMMVTSFNNPYLTLAFPYFALKKQIEDDIIKLGFQKTIFLRPGPLVGDRSLLKPKQSFASTMSSIIASITYNTPCSTLLGVSIKAQEVAEAGMFLLETNVHLEGVQYVTSQEMFELAYALEGI</sequence>
<dbReference type="PANTHER" id="PTHR14097:SF7">
    <property type="entry name" value="OXIDOREDUCTASE HTATIP2"/>
    <property type="match status" value="1"/>
</dbReference>
<comment type="subcellular location">
    <subcellularLocation>
        <location evidence="1">Mitochondrion outer membrane</location>
        <topology evidence="1">Peripheral membrane protein</topology>
    </subcellularLocation>
</comment>
<dbReference type="STRING" id="683960.A0A1E3P0B3"/>
<keyword evidence="5" id="KW-1185">Reference proteome</keyword>
<dbReference type="RefSeq" id="XP_019037985.1">
    <property type="nucleotide sequence ID" value="XM_019181937.1"/>
</dbReference>
<evidence type="ECO:0000256" key="1">
    <source>
        <dbReference type="ARBA" id="ARBA00004450"/>
    </source>
</evidence>
<reference evidence="4 5" key="1">
    <citation type="journal article" date="2016" name="Proc. Natl. Acad. Sci. U.S.A.">
        <title>Comparative genomics of biotechnologically important yeasts.</title>
        <authorList>
            <person name="Riley R."/>
            <person name="Haridas S."/>
            <person name="Wolfe K.H."/>
            <person name="Lopes M.R."/>
            <person name="Hittinger C.T."/>
            <person name="Goeker M."/>
            <person name="Salamov A.A."/>
            <person name="Wisecaver J.H."/>
            <person name="Long T.M."/>
            <person name="Calvey C.H."/>
            <person name="Aerts A.L."/>
            <person name="Barry K.W."/>
            <person name="Choi C."/>
            <person name="Clum A."/>
            <person name="Coughlan A.Y."/>
            <person name="Deshpande S."/>
            <person name="Douglass A.P."/>
            <person name="Hanson S.J."/>
            <person name="Klenk H.-P."/>
            <person name="LaButti K.M."/>
            <person name="Lapidus A."/>
            <person name="Lindquist E.A."/>
            <person name="Lipzen A.M."/>
            <person name="Meier-Kolthoff J.P."/>
            <person name="Ohm R.A."/>
            <person name="Otillar R.P."/>
            <person name="Pangilinan J.L."/>
            <person name="Peng Y."/>
            <person name="Rokas A."/>
            <person name="Rosa C.A."/>
            <person name="Scheuner C."/>
            <person name="Sibirny A.A."/>
            <person name="Slot J.C."/>
            <person name="Stielow J.B."/>
            <person name="Sun H."/>
            <person name="Kurtzman C.P."/>
            <person name="Blackwell M."/>
            <person name="Grigoriev I.V."/>
            <person name="Jeffries T.W."/>
        </authorList>
    </citation>
    <scope>NUCLEOTIDE SEQUENCE [LARGE SCALE GENOMIC DNA]</scope>
    <source>
        <strain evidence="5">ATCC 58044 / CBS 1984 / NCYC 433 / NRRL Y-366-8</strain>
    </source>
</reference>
<keyword evidence="3" id="KW-1000">Mitochondrion outer membrane</keyword>
<evidence type="ECO:0000256" key="3">
    <source>
        <dbReference type="ARBA" id="ARBA00022787"/>
    </source>
</evidence>
<proteinExistence type="inferred from homology"/>
<dbReference type="GO" id="GO:0005741">
    <property type="term" value="C:mitochondrial outer membrane"/>
    <property type="evidence" value="ECO:0007669"/>
    <property type="project" value="UniProtKB-SubCell"/>
</dbReference>
<dbReference type="OrthoDB" id="430436at2759"/>
<dbReference type="InterPro" id="IPR014843">
    <property type="entry name" value="Him1/Fmp52"/>
</dbReference>
<dbReference type="GeneID" id="30199183"/>
<dbReference type="EMBL" id="KV454211">
    <property type="protein sequence ID" value="ODQ58778.1"/>
    <property type="molecule type" value="Genomic_DNA"/>
</dbReference>
<gene>
    <name evidence="4" type="ORF">WICANDRAFT_32264</name>
</gene>
<keyword evidence="3" id="KW-0472">Membrane</keyword>
<comment type="similarity">
    <text evidence="2">Belongs to the FMP52 family.</text>
</comment>
<evidence type="ECO:0000313" key="5">
    <source>
        <dbReference type="Proteomes" id="UP000094112"/>
    </source>
</evidence>
<dbReference type="AlphaFoldDB" id="A0A1E3P0B3"/>
<evidence type="ECO:0000256" key="2">
    <source>
        <dbReference type="ARBA" id="ARBA00006617"/>
    </source>
</evidence>
<dbReference type="SUPFAM" id="SSF51735">
    <property type="entry name" value="NAD(P)-binding Rossmann-fold domains"/>
    <property type="match status" value="1"/>
</dbReference>
<dbReference type="InterPro" id="IPR036291">
    <property type="entry name" value="NAD(P)-bd_dom_sf"/>
</dbReference>
<protein>
    <recommendedName>
        <fullName evidence="6">NAD(P)-binding domain-containing protein</fullName>
    </recommendedName>
</protein>
<dbReference type="Gene3D" id="3.40.50.720">
    <property type="entry name" value="NAD(P)-binding Rossmann-like Domain"/>
    <property type="match status" value="1"/>
</dbReference>
<dbReference type="Proteomes" id="UP000094112">
    <property type="component" value="Unassembled WGS sequence"/>
</dbReference>
<dbReference type="PANTHER" id="PTHR14097">
    <property type="entry name" value="OXIDOREDUCTASE HTATIP2"/>
    <property type="match status" value="1"/>
</dbReference>
<dbReference type="Pfam" id="PF08732">
    <property type="entry name" value="HIM1"/>
    <property type="match status" value="1"/>
</dbReference>
<dbReference type="GO" id="GO:0051170">
    <property type="term" value="P:import into nucleus"/>
    <property type="evidence" value="ECO:0007669"/>
    <property type="project" value="TreeGrafter"/>
</dbReference>
<name>A0A1E3P0B3_WICAA</name>
<evidence type="ECO:0000313" key="4">
    <source>
        <dbReference type="EMBL" id="ODQ58778.1"/>
    </source>
</evidence>
<accession>A0A1E3P0B3</accession>
<organism evidence="4 5">
    <name type="scientific">Wickerhamomyces anomalus (strain ATCC 58044 / CBS 1984 / NCYC 433 / NRRL Y-366-8)</name>
    <name type="common">Yeast</name>
    <name type="synonym">Hansenula anomala</name>
    <dbReference type="NCBI Taxonomy" id="683960"/>
    <lineage>
        <taxon>Eukaryota</taxon>
        <taxon>Fungi</taxon>
        <taxon>Dikarya</taxon>
        <taxon>Ascomycota</taxon>
        <taxon>Saccharomycotina</taxon>
        <taxon>Saccharomycetes</taxon>
        <taxon>Phaffomycetales</taxon>
        <taxon>Wickerhamomycetaceae</taxon>
        <taxon>Wickerhamomyces</taxon>
    </lineage>
</organism>